<dbReference type="InterPro" id="IPR036249">
    <property type="entry name" value="Thioredoxin-like_sf"/>
</dbReference>
<dbReference type="EMBL" id="JAXCLW010000004">
    <property type="protein sequence ID" value="MDY0884360.1"/>
    <property type="molecule type" value="Genomic_DNA"/>
</dbReference>
<dbReference type="PANTHER" id="PTHR44051">
    <property type="entry name" value="GLUTATHIONE S-TRANSFERASE-RELATED"/>
    <property type="match status" value="1"/>
</dbReference>
<dbReference type="SFLD" id="SFLDG01150">
    <property type="entry name" value="Main.1:_Beta-like"/>
    <property type="match status" value="1"/>
</dbReference>
<organism evidence="3 4">
    <name type="scientific">Dongia soli</name>
    <dbReference type="NCBI Taxonomy" id="600628"/>
    <lineage>
        <taxon>Bacteria</taxon>
        <taxon>Pseudomonadati</taxon>
        <taxon>Pseudomonadota</taxon>
        <taxon>Alphaproteobacteria</taxon>
        <taxon>Rhodospirillales</taxon>
        <taxon>Dongiaceae</taxon>
        <taxon>Dongia</taxon>
    </lineage>
</organism>
<dbReference type="Pfam" id="PF00043">
    <property type="entry name" value="GST_C"/>
    <property type="match status" value="1"/>
</dbReference>
<feature type="domain" description="GST C-terminal" evidence="2">
    <location>
        <begin position="86"/>
        <end position="200"/>
    </location>
</feature>
<dbReference type="InterPro" id="IPR036282">
    <property type="entry name" value="Glutathione-S-Trfase_C_sf"/>
</dbReference>
<accession>A0ABU5EFR1</accession>
<dbReference type="PROSITE" id="PS50404">
    <property type="entry name" value="GST_NTER"/>
    <property type="match status" value="1"/>
</dbReference>
<evidence type="ECO:0000259" key="2">
    <source>
        <dbReference type="PROSITE" id="PS50405"/>
    </source>
</evidence>
<dbReference type="RefSeq" id="WP_320509425.1">
    <property type="nucleotide sequence ID" value="NZ_JAXCLW010000004.1"/>
</dbReference>
<dbReference type="Gene3D" id="3.40.30.10">
    <property type="entry name" value="Glutaredoxin"/>
    <property type="match status" value="1"/>
</dbReference>
<dbReference type="SFLD" id="SFLDG00358">
    <property type="entry name" value="Main_(cytGST)"/>
    <property type="match status" value="1"/>
</dbReference>
<dbReference type="PANTHER" id="PTHR44051:SF19">
    <property type="entry name" value="DISULFIDE-BOND OXIDOREDUCTASE YFCG"/>
    <property type="match status" value="1"/>
</dbReference>
<dbReference type="PROSITE" id="PS50405">
    <property type="entry name" value="GST_CTER"/>
    <property type="match status" value="1"/>
</dbReference>
<reference evidence="3 4" key="1">
    <citation type="journal article" date="2016" name="Antonie Van Leeuwenhoek">
        <title>Dongia soli sp. nov., isolated from soil from Dokdo, Korea.</title>
        <authorList>
            <person name="Kim D.U."/>
            <person name="Lee H."/>
            <person name="Kim H."/>
            <person name="Kim S.G."/>
            <person name="Ka J.O."/>
        </authorList>
    </citation>
    <scope>NUCLEOTIDE SEQUENCE [LARGE SCALE GENOMIC DNA]</scope>
    <source>
        <strain evidence="3 4">D78</strain>
    </source>
</reference>
<keyword evidence="4" id="KW-1185">Reference proteome</keyword>
<dbReference type="Gene3D" id="1.20.1050.10">
    <property type="match status" value="1"/>
</dbReference>
<dbReference type="CDD" id="cd03047">
    <property type="entry name" value="GST_N_2"/>
    <property type="match status" value="1"/>
</dbReference>
<name>A0ABU5EFR1_9PROT</name>
<dbReference type="SUPFAM" id="SSF47616">
    <property type="entry name" value="GST C-terminal domain-like"/>
    <property type="match status" value="1"/>
</dbReference>
<dbReference type="InterPro" id="IPR004045">
    <property type="entry name" value="Glutathione_S-Trfase_N"/>
</dbReference>
<sequence>MLRVLGRSTSGNVQKVLWLLEELGIPYQREDYGRQFNNTQDAAYLNLNPNGKVPTLVDGDVVIWESNTILRYLCNKTGNTAFYPSDPAARTKVERWMDWQLSALNNPYLGIFKEAKKPAEERGASWATDSKELAAQLQILEKALASQPWLAGKDLSLAEFSLASIVTRCLAFPVELPALPKLQDWRDRLLARPAFKKVFN</sequence>
<dbReference type="Proteomes" id="UP001279642">
    <property type="component" value="Unassembled WGS sequence"/>
</dbReference>
<dbReference type="Pfam" id="PF13409">
    <property type="entry name" value="GST_N_2"/>
    <property type="match status" value="1"/>
</dbReference>
<dbReference type="SUPFAM" id="SSF52833">
    <property type="entry name" value="Thioredoxin-like"/>
    <property type="match status" value="1"/>
</dbReference>
<comment type="caution">
    <text evidence="3">The sequence shown here is derived from an EMBL/GenBank/DDBJ whole genome shotgun (WGS) entry which is preliminary data.</text>
</comment>
<evidence type="ECO:0000313" key="3">
    <source>
        <dbReference type="EMBL" id="MDY0884360.1"/>
    </source>
</evidence>
<dbReference type="InterPro" id="IPR004046">
    <property type="entry name" value="GST_C"/>
</dbReference>
<dbReference type="InterPro" id="IPR010987">
    <property type="entry name" value="Glutathione-S-Trfase_C-like"/>
</dbReference>
<dbReference type="InterPro" id="IPR040079">
    <property type="entry name" value="Glutathione_S-Trfase"/>
</dbReference>
<dbReference type="SFLD" id="SFLDS00019">
    <property type="entry name" value="Glutathione_Transferase_(cytos"/>
    <property type="match status" value="1"/>
</dbReference>
<evidence type="ECO:0000259" key="1">
    <source>
        <dbReference type="PROSITE" id="PS50404"/>
    </source>
</evidence>
<protein>
    <submittedName>
        <fullName evidence="3">Glutathione S-transferase family protein</fullName>
    </submittedName>
</protein>
<evidence type="ECO:0000313" key="4">
    <source>
        <dbReference type="Proteomes" id="UP001279642"/>
    </source>
</evidence>
<proteinExistence type="predicted"/>
<feature type="domain" description="GST N-terminal" evidence="1">
    <location>
        <begin position="1"/>
        <end position="81"/>
    </location>
</feature>
<gene>
    <name evidence="3" type="ORF">SMD27_16065</name>
</gene>